<comment type="caution">
    <text evidence="4">The sequence shown here is derived from an EMBL/GenBank/DDBJ whole genome shotgun (WGS) entry which is preliminary data.</text>
</comment>
<dbReference type="Pfam" id="PF07814">
    <property type="entry name" value="WAPL"/>
    <property type="match status" value="1"/>
</dbReference>
<reference evidence="4 5" key="1">
    <citation type="submission" date="2024-07" db="EMBL/GenBank/DDBJ databases">
        <title>Section-level genome sequencing and comparative genomics of Aspergillus sections Usti and Cavernicolus.</title>
        <authorList>
            <consortium name="Lawrence Berkeley National Laboratory"/>
            <person name="Nybo J.L."/>
            <person name="Vesth T.C."/>
            <person name="Theobald S."/>
            <person name="Frisvad J.C."/>
            <person name="Larsen T.O."/>
            <person name="Kjaerboelling I."/>
            <person name="Rothschild-Mancinelli K."/>
            <person name="Lyhne E.K."/>
            <person name="Kogle M.E."/>
            <person name="Barry K."/>
            <person name="Clum A."/>
            <person name="Na H."/>
            <person name="Ledsgaard L."/>
            <person name="Lin J."/>
            <person name="Lipzen A."/>
            <person name="Kuo A."/>
            <person name="Riley R."/>
            <person name="Mondo S."/>
            <person name="Labutti K."/>
            <person name="Haridas S."/>
            <person name="Pangalinan J."/>
            <person name="Salamov A.A."/>
            <person name="Simmons B.A."/>
            <person name="Magnuson J.K."/>
            <person name="Chen J."/>
            <person name="Drula E."/>
            <person name="Henrissat B."/>
            <person name="Wiebenga A."/>
            <person name="Lubbers R.J."/>
            <person name="Gomes A.C."/>
            <person name="Makela M.R."/>
            <person name="Stajich J."/>
            <person name="Grigoriev I.V."/>
            <person name="Mortensen U.H."/>
            <person name="De Vries R.P."/>
            <person name="Baker S.E."/>
            <person name="Andersen M.R."/>
        </authorList>
    </citation>
    <scope>NUCLEOTIDE SEQUENCE [LARGE SCALE GENOMIC DNA]</scope>
    <source>
        <strain evidence="4 5">CBS 123904</strain>
    </source>
</reference>
<dbReference type="InterPro" id="IPR022771">
    <property type="entry name" value="WAPL_C"/>
</dbReference>
<dbReference type="InterPro" id="IPR039874">
    <property type="entry name" value="WAPL"/>
</dbReference>
<feature type="region of interest" description="Disordered" evidence="2">
    <location>
        <begin position="287"/>
        <end position="308"/>
    </location>
</feature>
<feature type="compositionally biased region" description="Polar residues" evidence="2">
    <location>
        <begin position="234"/>
        <end position="249"/>
    </location>
</feature>
<feature type="compositionally biased region" description="Low complexity" evidence="2">
    <location>
        <begin position="46"/>
        <end position="56"/>
    </location>
</feature>
<dbReference type="Gene3D" id="1.25.10.10">
    <property type="entry name" value="Leucine-rich Repeat Variant"/>
    <property type="match status" value="1"/>
</dbReference>
<feature type="region of interest" description="Disordered" evidence="2">
    <location>
        <begin position="27"/>
        <end position="270"/>
    </location>
</feature>
<feature type="compositionally biased region" description="Basic and acidic residues" evidence="2">
    <location>
        <begin position="91"/>
        <end position="104"/>
    </location>
</feature>
<name>A0ABR4K819_9EURO</name>
<gene>
    <name evidence="4" type="ORF">BJY01DRAFT_155164</name>
</gene>
<evidence type="ECO:0000256" key="2">
    <source>
        <dbReference type="SAM" id="MobiDB-lite"/>
    </source>
</evidence>
<evidence type="ECO:0000259" key="3">
    <source>
        <dbReference type="Pfam" id="PF07814"/>
    </source>
</evidence>
<accession>A0ABR4K819</accession>
<feature type="compositionally biased region" description="Polar residues" evidence="2">
    <location>
        <begin position="256"/>
        <end position="270"/>
    </location>
</feature>
<evidence type="ECO:0000313" key="5">
    <source>
        <dbReference type="Proteomes" id="UP001610446"/>
    </source>
</evidence>
<protein>
    <submittedName>
        <fullName evidence="4">Wings apart-like protein regulation of heterochromatin-domain-containing protein</fullName>
    </submittedName>
</protein>
<feature type="domain" description="Wings apart-like protein C-terminal" evidence="3">
    <location>
        <begin position="329"/>
        <end position="659"/>
    </location>
</feature>
<keyword evidence="5" id="KW-1185">Reference proteome</keyword>
<comment type="similarity">
    <text evidence="1">Belongs to the WAPL family.</text>
</comment>
<evidence type="ECO:0000313" key="4">
    <source>
        <dbReference type="EMBL" id="KAL2848445.1"/>
    </source>
</evidence>
<dbReference type="PANTHER" id="PTHR22100">
    <property type="entry name" value="WINGS APART-LIKE PROTEIN HOMOLOG"/>
    <property type="match status" value="1"/>
</dbReference>
<dbReference type="Proteomes" id="UP001610446">
    <property type="component" value="Unassembled WGS sequence"/>
</dbReference>
<organism evidence="4 5">
    <name type="scientific">Aspergillus pseudoustus</name>
    <dbReference type="NCBI Taxonomy" id="1810923"/>
    <lineage>
        <taxon>Eukaryota</taxon>
        <taxon>Fungi</taxon>
        <taxon>Dikarya</taxon>
        <taxon>Ascomycota</taxon>
        <taxon>Pezizomycotina</taxon>
        <taxon>Eurotiomycetes</taxon>
        <taxon>Eurotiomycetidae</taxon>
        <taxon>Eurotiales</taxon>
        <taxon>Aspergillaceae</taxon>
        <taxon>Aspergillus</taxon>
        <taxon>Aspergillus subgen. Nidulantes</taxon>
    </lineage>
</organism>
<sequence>MSQNRKRPVTYGKSSLNRARAGVGLYMPDTDASLTPPRLRTLSDGPAATPTSPSTPFVQPARPSFAKNLAGSSLNQGGNARSVMQRKRRKLPPEEAHNTDDQVKPDLPAGVNPSVPEIRDEDDLLSIGRGHDQKSTDVSLSLRSDAQLKIESPKRAPPSARRQKCTSPPPAHEDKSRLGFLDAQTATDPASPRKRLIDSLGLTDGPHQGLTTGSDDAPEVSVHEGFPEGDFSASARQPSSKNNTKSQSRTFERSHTTPTNSMSSMLRSSRVTYSRQRSFLNDLIGATGDNSQGAGNGSKLQPKKPEAHASFASRIPLEEEDGHDNNKAVRSIHELRQAGHNVRFREIVDSIFEDIEDQYNSISGICCSIADLCGKLRDPQFAHRFSEQGFDERLVDCITISSNIVWTSLVFSAFQLIIAGGQASRVFAELLWAKILDHSPVLLEIEDDLLALARDPSQGLSKTAQAAVKGIISPSLSGMAMVRLSPRSLALECIKSTLCLLRETGHTVRLAPTALLDKLLDLLATGVSANREPIDNLTVLSPLFSILENYSIVTGPFDDYHCQSLRRLSQFHDLFALTLRDQTRQILLSYVRVILNLTNKEPALCDSFALSELVSGLVRVVVREFSDVSKHFGPTENDSLNAVILALGTLINLTEETEKARAMLVHSNDCAVSPLQQLLEQFFCCASSIDQAHSVLEVHENVVAGYLSILLLTICQNTEALLFVKNSRGLAMIFSTAEKFMQYHREVEKETGVETCEGESRLTKRLEHIIGQARRLEGVSDELR</sequence>
<dbReference type="InterPro" id="IPR011989">
    <property type="entry name" value="ARM-like"/>
</dbReference>
<evidence type="ECO:0000256" key="1">
    <source>
        <dbReference type="ARBA" id="ARBA00006854"/>
    </source>
</evidence>
<feature type="compositionally biased region" description="Polar residues" evidence="2">
    <location>
        <begin position="70"/>
        <end position="79"/>
    </location>
</feature>
<dbReference type="PANTHER" id="PTHR22100:SF13">
    <property type="entry name" value="WINGS APART-LIKE PROTEIN HOMOLOG"/>
    <property type="match status" value="1"/>
</dbReference>
<proteinExistence type="inferred from homology"/>
<dbReference type="EMBL" id="JBFXLU010000049">
    <property type="protein sequence ID" value="KAL2848445.1"/>
    <property type="molecule type" value="Genomic_DNA"/>
</dbReference>